<name>A0A853B9Y3_9PSEU</name>
<comment type="similarity">
    <text evidence="1">Belongs to the YciI family.</text>
</comment>
<dbReference type="EMBL" id="JACCFK010000002">
    <property type="protein sequence ID" value="NYI91959.1"/>
    <property type="molecule type" value="Genomic_DNA"/>
</dbReference>
<sequence>MAKFITIGYGDSSGYERTDQAVRDAAHDHDAELRARGAVVGIAGAPVQVRNHDGADVQVTPGPFLRADLPIAGFGIFEADSLDEAVRMAAGTPCAVAQGVVEVWPLRE</sequence>
<protein>
    <recommendedName>
        <fullName evidence="2">YCII-related domain-containing protein</fullName>
    </recommendedName>
</protein>
<proteinExistence type="inferred from homology"/>
<evidence type="ECO:0000256" key="1">
    <source>
        <dbReference type="ARBA" id="ARBA00007689"/>
    </source>
</evidence>
<feature type="domain" description="YCII-related" evidence="2">
    <location>
        <begin position="15"/>
        <end position="107"/>
    </location>
</feature>
<evidence type="ECO:0000313" key="4">
    <source>
        <dbReference type="Proteomes" id="UP000549616"/>
    </source>
</evidence>
<evidence type="ECO:0000259" key="2">
    <source>
        <dbReference type="Pfam" id="PF03795"/>
    </source>
</evidence>
<dbReference type="InterPro" id="IPR005545">
    <property type="entry name" value="YCII"/>
</dbReference>
<accession>A0A853B9Y3</accession>
<dbReference type="SUPFAM" id="SSF54909">
    <property type="entry name" value="Dimeric alpha+beta barrel"/>
    <property type="match status" value="1"/>
</dbReference>
<keyword evidence="4" id="KW-1185">Reference proteome</keyword>
<organism evidence="3 4">
    <name type="scientific">Amycolatopsis endophytica</name>
    <dbReference type="NCBI Taxonomy" id="860233"/>
    <lineage>
        <taxon>Bacteria</taxon>
        <taxon>Bacillati</taxon>
        <taxon>Actinomycetota</taxon>
        <taxon>Actinomycetes</taxon>
        <taxon>Pseudonocardiales</taxon>
        <taxon>Pseudonocardiaceae</taxon>
        <taxon>Amycolatopsis</taxon>
    </lineage>
</organism>
<dbReference type="InterPro" id="IPR011008">
    <property type="entry name" value="Dimeric_a/b-barrel"/>
</dbReference>
<comment type="caution">
    <text evidence="3">The sequence shown here is derived from an EMBL/GenBank/DDBJ whole genome shotgun (WGS) entry which is preliminary data.</text>
</comment>
<dbReference type="RefSeq" id="WP_179776266.1">
    <property type="nucleotide sequence ID" value="NZ_JACCFK010000002.1"/>
</dbReference>
<dbReference type="Proteomes" id="UP000549616">
    <property type="component" value="Unassembled WGS sequence"/>
</dbReference>
<dbReference type="AlphaFoldDB" id="A0A853B9Y3"/>
<dbReference type="Pfam" id="PF03795">
    <property type="entry name" value="YCII"/>
    <property type="match status" value="1"/>
</dbReference>
<dbReference type="Gene3D" id="3.30.70.1060">
    <property type="entry name" value="Dimeric alpha+beta barrel"/>
    <property type="match status" value="1"/>
</dbReference>
<reference evidence="3 4" key="1">
    <citation type="submission" date="2020-07" db="EMBL/GenBank/DDBJ databases">
        <title>Sequencing the genomes of 1000 actinobacteria strains.</title>
        <authorList>
            <person name="Klenk H.-P."/>
        </authorList>
    </citation>
    <scope>NUCLEOTIDE SEQUENCE [LARGE SCALE GENOMIC DNA]</scope>
    <source>
        <strain evidence="3 4">DSM 104006</strain>
    </source>
</reference>
<evidence type="ECO:0000313" key="3">
    <source>
        <dbReference type="EMBL" id="NYI91959.1"/>
    </source>
</evidence>
<gene>
    <name evidence="3" type="ORF">HNR02_005334</name>
</gene>